<dbReference type="CDD" id="cd13120">
    <property type="entry name" value="BF2867_like_N"/>
    <property type="match status" value="1"/>
</dbReference>
<proteinExistence type="predicted"/>
<dbReference type="Proteomes" id="UP000193495">
    <property type="component" value="Unassembled WGS sequence"/>
</dbReference>
<gene>
    <name evidence="2" type="ORF">CLV79_103236</name>
    <name evidence="3" type="ORF">LOS8367_00163</name>
</gene>
<evidence type="ECO:0000313" key="5">
    <source>
        <dbReference type="Proteomes" id="UP000240624"/>
    </source>
</evidence>
<accession>A0A1X6Y9U1</accession>
<dbReference type="EMBL" id="FWFY01000001">
    <property type="protein sequence ID" value="SLN14976.1"/>
    <property type="molecule type" value="Genomic_DNA"/>
</dbReference>
<evidence type="ECO:0000256" key="1">
    <source>
        <dbReference type="SAM" id="MobiDB-lite"/>
    </source>
</evidence>
<feature type="compositionally biased region" description="Low complexity" evidence="1">
    <location>
        <begin position="45"/>
        <end position="61"/>
    </location>
</feature>
<reference evidence="2 5" key="2">
    <citation type="submission" date="2018-03" db="EMBL/GenBank/DDBJ databases">
        <title>Genomic Encyclopedia of Archaeal and Bacterial Type Strains, Phase II (KMG-II): from individual species to whole genera.</title>
        <authorList>
            <person name="Goeker M."/>
        </authorList>
    </citation>
    <scope>NUCLEOTIDE SEQUENCE [LARGE SCALE GENOMIC DNA]</scope>
    <source>
        <strain evidence="2 5">DSM 29956</strain>
    </source>
</reference>
<evidence type="ECO:0008006" key="6">
    <source>
        <dbReference type="Google" id="ProtNLM"/>
    </source>
</evidence>
<feature type="region of interest" description="Disordered" evidence="1">
    <location>
        <begin position="21"/>
        <end position="70"/>
    </location>
</feature>
<sequence length="350" mass="37463">MIRPLSIAALLLLTACGDGQPFEFSEEEVTEEDEEEEETGGFDGDGTPPEGTEGPTAGPDESIFRTEAEDGEGGGFVTEVIYNAASDSFTVDNIAFDGDRPYQRQDGFDSLAGYALYASVGTPDDDLVVRDPVIDPRTGETVDQFDYRAIYGVSRDQVRVDGKLEPRSRFAIVRTGSYRSYGFGGFLYERNGGVELPQNGQAVFAGDYAGMRVFAGAGGLEYTTGDIEIAVDFEDFNSGEGVRGVIDNRQVFDSNGNPLTLGGGDEALVAPTLIFDVGPGALRDNGEIGGTLSSRRVLEDGKVEIYESGTYLGIIGGEAEEIVGIVVIDSDDPRFDDVTARETGGFIVYR</sequence>
<protein>
    <recommendedName>
        <fullName evidence="6">Transferrin-binding protein B C-lobe/N-lobe beta barrel domain-containing protein</fullName>
    </recommendedName>
</protein>
<keyword evidence="5" id="KW-1185">Reference proteome</keyword>
<name>A0A1X6Y9U1_9RHOB</name>
<evidence type="ECO:0000313" key="4">
    <source>
        <dbReference type="Proteomes" id="UP000193495"/>
    </source>
</evidence>
<reference evidence="3 4" key="1">
    <citation type="submission" date="2017-03" db="EMBL/GenBank/DDBJ databases">
        <authorList>
            <person name="Afonso C.L."/>
            <person name="Miller P.J."/>
            <person name="Scott M.A."/>
            <person name="Spackman E."/>
            <person name="Goraichik I."/>
            <person name="Dimitrov K.M."/>
            <person name="Suarez D.L."/>
            <person name="Swayne D.E."/>
        </authorList>
    </citation>
    <scope>NUCLEOTIDE SEQUENCE [LARGE SCALE GENOMIC DNA]</scope>
    <source>
        <strain evidence="3 4">CECT 8367</strain>
    </source>
</reference>
<dbReference type="PROSITE" id="PS51257">
    <property type="entry name" value="PROKAR_LIPOPROTEIN"/>
    <property type="match status" value="1"/>
</dbReference>
<dbReference type="AlphaFoldDB" id="A0A1X6Y9U1"/>
<feature type="compositionally biased region" description="Acidic residues" evidence="1">
    <location>
        <begin position="24"/>
        <end position="40"/>
    </location>
</feature>
<dbReference type="OrthoDB" id="7739218at2"/>
<dbReference type="Proteomes" id="UP000240624">
    <property type="component" value="Unassembled WGS sequence"/>
</dbReference>
<dbReference type="EMBL" id="PYGB01000003">
    <property type="protein sequence ID" value="PSK87187.1"/>
    <property type="molecule type" value="Genomic_DNA"/>
</dbReference>
<organism evidence="3 4">
    <name type="scientific">Limimaricola soesokkakensis</name>
    <dbReference type="NCBI Taxonomy" id="1343159"/>
    <lineage>
        <taxon>Bacteria</taxon>
        <taxon>Pseudomonadati</taxon>
        <taxon>Pseudomonadota</taxon>
        <taxon>Alphaproteobacteria</taxon>
        <taxon>Rhodobacterales</taxon>
        <taxon>Paracoccaceae</taxon>
        <taxon>Limimaricola</taxon>
    </lineage>
</organism>
<evidence type="ECO:0000313" key="3">
    <source>
        <dbReference type="EMBL" id="SLN14976.1"/>
    </source>
</evidence>
<evidence type="ECO:0000313" key="2">
    <source>
        <dbReference type="EMBL" id="PSK87187.1"/>
    </source>
</evidence>
<dbReference type="RefSeq" id="WP_085894544.1">
    <property type="nucleotide sequence ID" value="NZ_FWFY01000001.1"/>
</dbReference>